<evidence type="ECO:0000313" key="1">
    <source>
        <dbReference type="EMBL" id="OMJ93052.1"/>
    </source>
</evidence>
<proteinExistence type="predicted"/>
<accession>A0A1R2CVM1</accession>
<name>A0A1R2CVM1_9CILI</name>
<gene>
    <name evidence="1" type="ORF">SteCoe_4138</name>
</gene>
<sequence>MNSEAFKLLVSLDKTAEKFLEKKLQQTISEKLLHSPTAQLNYPLKKCQSSAKNLVTIVNKKDQRLRRTLRAKIHCILCSLPDPYKSLTRNKTLSLVNIKKQKLEELNQIRKKMSKETININDFSLNDTFDSYGNIMKKPKINEARLTPNSALKQKLTKSELEMVKEDPGYFIKNEEYKYKIKLENEVSWETLLDNKKENEDEKPKQNFIIAKDQPSAFLTTKFADFRKKRRMSENLKIKTERISKDKDNGKNKKQLTVKLEKKFLMFDENKIKRNPYKILINGSEKTPRINKMPSKEKYFDTEYNKKFDKVQGNLRKQREVDDIISRFEKQARVAEENYTNRLKDLVLQEKVKKAKESQNNLHRKSAPDIMESPREKYII</sequence>
<keyword evidence="2" id="KW-1185">Reference proteome</keyword>
<comment type="caution">
    <text evidence="1">The sequence shown here is derived from an EMBL/GenBank/DDBJ whole genome shotgun (WGS) entry which is preliminary data.</text>
</comment>
<reference evidence="1 2" key="1">
    <citation type="submission" date="2016-11" db="EMBL/GenBank/DDBJ databases">
        <title>The macronuclear genome of Stentor coeruleus: a giant cell with tiny introns.</title>
        <authorList>
            <person name="Slabodnick M."/>
            <person name="Ruby J.G."/>
            <person name="Reiff S.B."/>
            <person name="Swart E.C."/>
            <person name="Gosai S."/>
            <person name="Prabakaran S."/>
            <person name="Witkowska E."/>
            <person name="Larue G.E."/>
            <person name="Fisher S."/>
            <person name="Freeman R.M."/>
            <person name="Gunawardena J."/>
            <person name="Chu W."/>
            <person name="Stover N.A."/>
            <person name="Gregory B.D."/>
            <person name="Nowacki M."/>
            <person name="Derisi J."/>
            <person name="Roy S.W."/>
            <person name="Marshall W.F."/>
            <person name="Sood P."/>
        </authorList>
    </citation>
    <scope>NUCLEOTIDE SEQUENCE [LARGE SCALE GENOMIC DNA]</scope>
    <source>
        <strain evidence="1">WM001</strain>
    </source>
</reference>
<dbReference type="AlphaFoldDB" id="A0A1R2CVM1"/>
<organism evidence="1 2">
    <name type="scientific">Stentor coeruleus</name>
    <dbReference type="NCBI Taxonomy" id="5963"/>
    <lineage>
        <taxon>Eukaryota</taxon>
        <taxon>Sar</taxon>
        <taxon>Alveolata</taxon>
        <taxon>Ciliophora</taxon>
        <taxon>Postciliodesmatophora</taxon>
        <taxon>Heterotrichea</taxon>
        <taxon>Heterotrichida</taxon>
        <taxon>Stentoridae</taxon>
        <taxon>Stentor</taxon>
    </lineage>
</organism>
<protein>
    <submittedName>
        <fullName evidence="1">Uncharacterized protein</fullName>
    </submittedName>
</protein>
<dbReference type="EMBL" id="MPUH01000050">
    <property type="protein sequence ID" value="OMJ93052.1"/>
    <property type="molecule type" value="Genomic_DNA"/>
</dbReference>
<evidence type="ECO:0000313" key="2">
    <source>
        <dbReference type="Proteomes" id="UP000187209"/>
    </source>
</evidence>
<dbReference type="Proteomes" id="UP000187209">
    <property type="component" value="Unassembled WGS sequence"/>
</dbReference>